<reference evidence="16" key="1">
    <citation type="submission" date="2018-06" db="EMBL/GenBank/DDBJ databases">
        <authorList>
            <person name="Zhirakovskaya E."/>
        </authorList>
    </citation>
    <scope>NUCLEOTIDE SEQUENCE</scope>
</reference>
<dbReference type="EMBL" id="UOFR01000019">
    <property type="protein sequence ID" value="VAW93496.1"/>
    <property type="molecule type" value="Genomic_DNA"/>
</dbReference>
<keyword evidence="2" id="KW-0547">Nucleotide-binding</keyword>
<evidence type="ECO:0000256" key="6">
    <source>
        <dbReference type="ARBA" id="ARBA00022839"/>
    </source>
</evidence>
<dbReference type="InterPro" id="IPR011335">
    <property type="entry name" value="Restrct_endonuc-II-like"/>
</dbReference>
<dbReference type="EC" id="5.6.2.4" evidence="12"/>
<accession>A0A3B1ALF9</accession>
<dbReference type="InterPro" id="IPR038726">
    <property type="entry name" value="PDDEXK_AddAB-type"/>
</dbReference>
<dbReference type="GO" id="GO:0003677">
    <property type="term" value="F:DNA binding"/>
    <property type="evidence" value="ECO:0007669"/>
    <property type="project" value="UniProtKB-KW"/>
</dbReference>
<evidence type="ECO:0000256" key="13">
    <source>
        <dbReference type="ARBA" id="ARBA00048988"/>
    </source>
</evidence>
<dbReference type="InterPro" id="IPR000212">
    <property type="entry name" value="DNA_helicase_UvrD/REP"/>
</dbReference>
<dbReference type="GO" id="GO:0005524">
    <property type="term" value="F:ATP binding"/>
    <property type="evidence" value="ECO:0007669"/>
    <property type="project" value="UniProtKB-KW"/>
</dbReference>
<evidence type="ECO:0000256" key="9">
    <source>
        <dbReference type="ARBA" id="ARBA00023204"/>
    </source>
</evidence>
<dbReference type="InterPro" id="IPR011604">
    <property type="entry name" value="PDDEXK-like_dom_sf"/>
</dbReference>
<dbReference type="InterPro" id="IPR014016">
    <property type="entry name" value="UvrD-like_ATP-bd"/>
</dbReference>
<comment type="catalytic activity">
    <reaction evidence="13">
        <text>ATP + H2O = ADP + phosphate + H(+)</text>
        <dbReference type="Rhea" id="RHEA:13065"/>
        <dbReference type="ChEBI" id="CHEBI:15377"/>
        <dbReference type="ChEBI" id="CHEBI:15378"/>
        <dbReference type="ChEBI" id="CHEBI:30616"/>
        <dbReference type="ChEBI" id="CHEBI:43474"/>
        <dbReference type="ChEBI" id="CHEBI:456216"/>
        <dbReference type="EC" id="5.6.2.4"/>
    </reaction>
</comment>
<keyword evidence="4" id="KW-0378">Hydrolase</keyword>
<keyword evidence="8" id="KW-0238">DNA-binding</keyword>
<name>A0A3B1ALF9_9ZZZZ</name>
<evidence type="ECO:0000259" key="15">
    <source>
        <dbReference type="PROSITE" id="PS51217"/>
    </source>
</evidence>
<evidence type="ECO:0000259" key="14">
    <source>
        <dbReference type="PROSITE" id="PS51198"/>
    </source>
</evidence>
<evidence type="ECO:0000256" key="8">
    <source>
        <dbReference type="ARBA" id="ARBA00023125"/>
    </source>
</evidence>
<dbReference type="InterPro" id="IPR027417">
    <property type="entry name" value="P-loop_NTPase"/>
</dbReference>
<dbReference type="GO" id="GO:0005829">
    <property type="term" value="C:cytosol"/>
    <property type="evidence" value="ECO:0007669"/>
    <property type="project" value="TreeGrafter"/>
</dbReference>
<dbReference type="SUPFAM" id="SSF52540">
    <property type="entry name" value="P-loop containing nucleoside triphosphate hydrolases"/>
    <property type="match status" value="1"/>
</dbReference>
<dbReference type="InterPro" id="IPR014017">
    <property type="entry name" value="DNA_helicase_UvrD-like_C"/>
</dbReference>
<keyword evidence="6" id="KW-0269">Exonuclease</keyword>
<evidence type="ECO:0000313" key="16">
    <source>
        <dbReference type="EMBL" id="VAW93496.1"/>
    </source>
</evidence>
<keyword evidence="5" id="KW-0347">Helicase</keyword>
<dbReference type="Pfam" id="PF13361">
    <property type="entry name" value="UvrD_C"/>
    <property type="match status" value="1"/>
</dbReference>
<evidence type="ECO:0000256" key="7">
    <source>
        <dbReference type="ARBA" id="ARBA00022840"/>
    </source>
</evidence>
<dbReference type="Pfam" id="PF12705">
    <property type="entry name" value="PDDEXK_1"/>
    <property type="match status" value="1"/>
</dbReference>
<evidence type="ECO:0000256" key="10">
    <source>
        <dbReference type="ARBA" id="ARBA00023235"/>
    </source>
</evidence>
<keyword evidence="9" id="KW-0234">DNA repair</keyword>
<evidence type="ECO:0000256" key="3">
    <source>
        <dbReference type="ARBA" id="ARBA00022763"/>
    </source>
</evidence>
<dbReference type="PANTHER" id="PTHR11070:SF67">
    <property type="entry name" value="DNA 3'-5' HELICASE"/>
    <property type="match status" value="1"/>
</dbReference>
<gene>
    <name evidence="16" type="ORF">MNBD_GAMMA21-1902</name>
</gene>
<protein>
    <recommendedName>
        <fullName evidence="12">DNA 3'-5' helicase</fullName>
        <ecNumber evidence="12">5.6.2.4</ecNumber>
    </recommendedName>
</protein>
<keyword evidence="7" id="KW-0067">ATP-binding</keyword>
<evidence type="ECO:0000256" key="1">
    <source>
        <dbReference type="ARBA" id="ARBA00022722"/>
    </source>
</evidence>
<organism evidence="16">
    <name type="scientific">hydrothermal vent metagenome</name>
    <dbReference type="NCBI Taxonomy" id="652676"/>
    <lineage>
        <taxon>unclassified sequences</taxon>
        <taxon>metagenomes</taxon>
        <taxon>ecological metagenomes</taxon>
    </lineage>
</organism>
<dbReference type="AlphaFoldDB" id="A0A3B1ALF9"/>
<dbReference type="Gene3D" id="3.40.50.300">
    <property type="entry name" value="P-loop containing nucleotide triphosphate hydrolases"/>
    <property type="match status" value="4"/>
</dbReference>
<evidence type="ECO:0000256" key="2">
    <source>
        <dbReference type="ARBA" id="ARBA00022741"/>
    </source>
</evidence>
<dbReference type="PROSITE" id="PS51198">
    <property type="entry name" value="UVRD_HELICASE_ATP_BIND"/>
    <property type="match status" value="1"/>
</dbReference>
<dbReference type="SUPFAM" id="SSF52980">
    <property type="entry name" value="Restriction endonuclease-like"/>
    <property type="match status" value="1"/>
</dbReference>
<feature type="domain" description="UvrD-like helicase C-terminal" evidence="15">
    <location>
        <begin position="523"/>
        <end position="810"/>
    </location>
</feature>
<evidence type="ECO:0000256" key="12">
    <source>
        <dbReference type="ARBA" id="ARBA00034808"/>
    </source>
</evidence>
<comment type="catalytic activity">
    <reaction evidence="11">
        <text>Couples ATP hydrolysis with the unwinding of duplex DNA by translocating in the 3'-5' direction.</text>
        <dbReference type="EC" id="5.6.2.4"/>
    </reaction>
</comment>
<keyword evidence="1" id="KW-0540">Nuclease</keyword>
<proteinExistence type="predicted"/>
<dbReference type="GO" id="GO:0043138">
    <property type="term" value="F:3'-5' DNA helicase activity"/>
    <property type="evidence" value="ECO:0007669"/>
    <property type="project" value="UniProtKB-EC"/>
</dbReference>
<feature type="domain" description="UvrD-like helicase ATP-binding" evidence="14">
    <location>
        <begin position="1"/>
        <end position="494"/>
    </location>
</feature>
<dbReference type="PROSITE" id="PS51217">
    <property type="entry name" value="UVRD_HELICASE_CTER"/>
    <property type="match status" value="1"/>
</dbReference>
<dbReference type="Gene3D" id="1.10.486.10">
    <property type="entry name" value="PCRA, domain 4"/>
    <property type="match status" value="1"/>
</dbReference>
<dbReference type="GO" id="GO:0004527">
    <property type="term" value="F:exonuclease activity"/>
    <property type="evidence" value="ECO:0007669"/>
    <property type="project" value="UniProtKB-KW"/>
</dbReference>
<evidence type="ECO:0000256" key="11">
    <source>
        <dbReference type="ARBA" id="ARBA00034617"/>
    </source>
</evidence>
<dbReference type="GO" id="GO:0000725">
    <property type="term" value="P:recombinational repair"/>
    <property type="evidence" value="ECO:0007669"/>
    <property type="project" value="TreeGrafter"/>
</dbReference>
<sequence length="1148" mass="132015">MSATTRNVSTSSNTADFSTVHASAGSGKTFHLVSHIVRLLIQGASPASILAITFTRKAAAEMQQRLLERIYELATCTKTELNHTLSEQLGLTASPAHRENAQCLYENLLHSSQTVRTTTFHAFCQDLLRRFPMEANLPPGFELVERTGYLIDDAWNSLTNKLTRSDNQNTSETIKKHMEVLLHKFGTDRTKTILNKFIGARSEWWALIDTQDDVHDFNLDRYLANLAQQLGTTAETSAESLILEYFSDKTCQQQLVNFLELLHKHPIKSNLECATSIEQALAMPDDNSSALKKLDSLWSAFFTSTENKPRSRKPNKTMITKMGEQGCDQFIEIHHAQCERLIELQQALHAIETLTITRAWIGAGQAYIDEYQQIKRFHRYLDFSDLEWQCYCLLNSSDHADWVQYKLDQRVEHLLIDEFQDTNPTQWQLVLPLLSEIAASEQERFRSVLLVGDAKQSIYRFRRAEPKLFSTASNWLETNLNAKKHFLNQSYRSSPAIIDFVNRFFDNNPDFELPDFQIHQTHKTKLAGSVTVLPIITPLETEPQPISATELRNPLHTPRANSLTFHYYEAQEIARTINKLIDDKTIIGSAEQSKYLRHTDIIILLRNRTHAIDYERALREAHIPYLGTERGTLLESLEIKDMVNLLQWLITPFDNHALAGVLRSPLFSARNEDLYPLAGQAHWFEYITEHLEEYTPEHPMHRAVKLLTRWIQLTDTLPVHDLLDRIYSEANVLARYTANYPEHLQARAQSNLTKFIELALENDSGRYPSLTRFLAWLKLLKQQDKEAPDQAANDAEQNRVRILTIHESKGLEAPVIFLVDSTTTKKNTGGESVFIDWPSEAKHPQSIFLSPSTQYPAPFCQQAIEQQQVKDRQEDINLLYVAVTRAKQFLYISGNKKPDGWFKLICDRFEIILDEHQQATVIEHHEGNSTTPATLNKTKTESMNIDVRLQQPVKFEIPFVEISPSRLETKDTKTEFYPKNSMTSNSTQAEAIQRGNMIHDMLFNLSIFPQLSINEYVKNNQLELPDNGVEENWLQAQQTISHFPEYFSEDRYQHAYGEVPIYYKQDNRLIHGIIDRLVVTDTDAIIIDYKTHAFDSDENQIQNQLTMLADQYRSQLILYQQGVKSLYPKLNTRALIIFTSVPTSLEIS</sequence>
<dbReference type="PANTHER" id="PTHR11070">
    <property type="entry name" value="UVRD / RECB / PCRA DNA HELICASE FAMILY MEMBER"/>
    <property type="match status" value="1"/>
</dbReference>
<dbReference type="Pfam" id="PF00580">
    <property type="entry name" value="UvrD-helicase"/>
    <property type="match status" value="1"/>
</dbReference>
<dbReference type="Gene3D" id="3.90.320.10">
    <property type="match status" value="1"/>
</dbReference>
<keyword evidence="10" id="KW-0413">Isomerase</keyword>
<keyword evidence="3" id="KW-0227">DNA damage</keyword>
<evidence type="ECO:0000256" key="4">
    <source>
        <dbReference type="ARBA" id="ARBA00022801"/>
    </source>
</evidence>
<evidence type="ECO:0000256" key="5">
    <source>
        <dbReference type="ARBA" id="ARBA00022806"/>
    </source>
</evidence>